<organism evidence="10 11">
    <name type="scientific">Ceutorhynchus assimilis</name>
    <name type="common">cabbage seed weevil</name>
    <dbReference type="NCBI Taxonomy" id="467358"/>
    <lineage>
        <taxon>Eukaryota</taxon>
        <taxon>Metazoa</taxon>
        <taxon>Ecdysozoa</taxon>
        <taxon>Arthropoda</taxon>
        <taxon>Hexapoda</taxon>
        <taxon>Insecta</taxon>
        <taxon>Pterygota</taxon>
        <taxon>Neoptera</taxon>
        <taxon>Endopterygota</taxon>
        <taxon>Coleoptera</taxon>
        <taxon>Polyphaga</taxon>
        <taxon>Cucujiformia</taxon>
        <taxon>Curculionidae</taxon>
        <taxon>Ceutorhynchinae</taxon>
        <taxon>Ceutorhynchus</taxon>
    </lineage>
</organism>
<dbReference type="Proteomes" id="UP001152799">
    <property type="component" value="Chromosome 3"/>
</dbReference>
<dbReference type="GO" id="GO:0045505">
    <property type="term" value="F:dynein intermediate chain binding"/>
    <property type="evidence" value="ECO:0007669"/>
    <property type="project" value="InterPro"/>
</dbReference>
<accession>A0A9N9MQQ1</accession>
<dbReference type="Gene3D" id="1.20.140.100">
    <property type="entry name" value="Dynein heavy chain, N-terminal domain 2"/>
    <property type="match status" value="1"/>
</dbReference>
<evidence type="ECO:0000256" key="4">
    <source>
        <dbReference type="ARBA" id="ARBA00022741"/>
    </source>
</evidence>
<dbReference type="InterPro" id="IPR042228">
    <property type="entry name" value="Dynein_linker_3"/>
</dbReference>
<dbReference type="InterPro" id="IPR013602">
    <property type="entry name" value="Dynein_heavy_linker"/>
</dbReference>
<evidence type="ECO:0000256" key="3">
    <source>
        <dbReference type="ARBA" id="ARBA00022490"/>
    </source>
</evidence>
<keyword evidence="4" id="KW-0547">Nucleotide-binding</keyword>
<evidence type="ECO:0000313" key="11">
    <source>
        <dbReference type="Proteomes" id="UP001152799"/>
    </source>
</evidence>
<dbReference type="Pfam" id="PF08393">
    <property type="entry name" value="DHC_N2"/>
    <property type="match status" value="1"/>
</dbReference>
<evidence type="ECO:0000256" key="1">
    <source>
        <dbReference type="ARBA" id="ARBA00004245"/>
    </source>
</evidence>
<evidence type="ECO:0000256" key="8">
    <source>
        <dbReference type="ARBA" id="ARBA00023273"/>
    </source>
</evidence>
<dbReference type="GO" id="GO:0042995">
    <property type="term" value="C:cell projection"/>
    <property type="evidence" value="ECO:0007669"/>
    <property type="project" value="UniProtKB-SubCell"/>
</dbReference>
<feature type="domain" description="Dynein heavy chain linker" evidence="9">
    <location>
        <begin position="655"/>
        <end position="1082"/>
    </location>
</feature>
<evidence type="ECO:0000259" key="9">
    <source>
        <dbReference type="Pfam" id="PF08393"/>
    </source>
</evidence>
<dbReference type="GO" id="GO:0030286">
    <property type="term" value="C:dynein complex"/>
    <property type="evidence" value="ECO:0007669"/>
    <property type="project" value="UniProtKB-KW"/>
</dbReference>
<dbReference type="GO" id="GO:0007018">
    <property type="term" value="P:microtubule-based movement"/>
    <property type="evidence" value="ECO:0007669"/>
    <property type="project" value="InterPro"/>
</dbReference>
<evidence type="ECO:0000256" key="6">
    <source>
        <dbReference type="ARBA" id="ARBA00023054"/>
    </source>
</evidence>
<dbReference type="InterPro" id="IPR026983">
    <property type="entry name" value="DHC"/>
</dbReference>
<name>A0A9N9MQQ1_9CUCU</name>
<keyword evidence="5" id="KW-0243">Dynein</keyword>
<evidence type="ECO:0000256" key="7">
    <source>
        <dbReference type="ARBA" id="ARBA00023212"/>
    </source>
</evidence>
<keyword evidence="7" id="KW-0206">Cytoskeleton</keyword>
<evidence type="ECO:0000256" key="5">
    <source>
        <dbReference type="ARBA" id="ARBA00023017"/>
    </source>
</evidence>
<gene>
    <name evidence="10" type="ORF">CEUTPL_LOCUS7247</name>
</gene>
<dbReference type="FunFam" id="3.20.180.20:FF:000003">
    <property type="entry name" value="Dynein heavy chain 12, axonemal"/>
    <property type="match status" value="1"/>
</dbReference>
<dbReference type="EMBL" id="OU892279">
    <property type="protein sequence ID" value="CAG9766671.1"/>
    <property type="molecule type" value="Genomic_DNA"/>
</dbReference>
<dbReference type="GO" id="GO:0000166">
    <property type="term" value="F:nucleotide binding"/>
    <property type="evidence" value="ECO:0007669"/>
    <property type="project" value="UniProtKB-KW"/>
</dbReference>
<evidence type="ECO:0000256" key="2">
    <source>
        <dbReference type="ARBA" id="ARBA00004316"/>
    </source>
</evidence>
<dbReference type="Gene3D" id="1.20.58.1120">
    <property type="match status" value="1"/>
</dbReference>
<dbReference type="PANTHER" id="PTHR45703:SF1">
    <property type="entry name" value="DYNEINS HEAVY CHAIN"/>
    <property type="match status" value="1"/>
</dbReference>
<dbReference type="GO" id="GO:0051959">
    <property type="term" value="F:dynein light intermediate chain binding"/>
    <property type="evidence" value="ECO:0007669"/>
    <property type="project" value="InterPro"/>
</dbReference>
<protein>
    <recommendedName>
        <fullName evidence="9">Dynein heavy chain linker domain-containing protein</fullName>
    </recommendedName>
</protein>
<dbReference type="InterPro" id="IPR042222">
    <property type="entry name" value="Dynein_2_N"/>
</dbReference>
<sequence length="1192" mass="139697">MSADNIKSSKANCDCASSVVKCTTTCKSCSYCERRLELELLELDKLKIRKKRRETLKTFQWESCKETKLKEYKNRLTPLYPEVPRVDTSYKILRGFAETSIINNMSYFQELAIRKKVIYPNFYSNCNNYFQIQKKILERRYPQIVDNIMKEAREHFKMVTHEAGVNLKIKARRSEGHKRLQPMKPYKYLGRTENYPAYLAVKRQITTKFLLHHQLVRRILYECVVLLPETLCDISNLRSKPNDIKELDAAFKKCIEESESAMKKLHNRVVEITVSDQTKAKVGNVTYFHLLKLCNGILSVHFGQALYRTINHIVDITGNEDLVPYLKLSISYTDTLELQPTAADLNIIYSVFVSKLVESANKFLVLEYYRKHGYSAKYLKIFITEVFVVESVERQADNIIMLYEPITRYVKRLDEDFAEIYTDLTIIGSVSEGGSTSSDALARFNYGCEQIRHYQNYIKKASSMLSSEYFAVGQLILSEYVITMKESLSLIIDKVFTELCQLHMMEDELICKDFENLKEYALTKPSTSEDLIEQDLVEFGTLTEEHMELNSKTIQWIKKIEPVLDVNASMYEQIKFEYEERLQATIRNVNERIEKLIPMLGSLDEMDDFERCREYVDQIKVHLVVLRDLREKITWISKEQKCLGFNITPFKNVEDVENWMYPFFHLIKVCMNIKRHINVWLDGPFEFLFFDEAEQKIDEYMKELMKIQKTYRMKLRQAAVDNAPVRFFGALDDPDLFAWPSPLKLTARGIQRIKDFRPAMTLMRIICNDALVRRHWKEMSLIAGFDLTPNAGTSLRKLTQMGLEPDLDNYDVISSGATKERELYRNLVKMQKEWDDIYFKTGQFKDSGVTILTALDDIQVILDDHILKALTMRGSIFVKPYETEVRAFYDKLVRINLTIEEWGQVQSQWLYLLPIFSSKDIVAQMPEEGALFKEVNDTYKRYMDVVLRDPRVFVVAGAEGVYEIMQHCNELLEKINEGVTAYLEKKRLYFPRFFFLSNDEMLEILSETKDPLRVQPHLKKCFEAIYKLHFTEQLEILAMYSQESEKVNFRAQVNTKEAGGSVEKWLVQVEEQMVISVRDQILKSYKSYFLMPRTQWVQRWPGQVILCVSQTHWTLNVHKALSNEDNFTVSALFDTLQRSLTDIVALIRDPSLSNLSRITIKVKNYYFVRESWAFCDFIKQYPAPTDLQISRI</sequence>
<keyword evidence="3" id="KW-0963">Cytoplasm</keyword>
<dbReference type="Gene3D" id="3.20.180.20">
    <property type="entry name" value="Dynein heavy chain, N-terminal domain 2"/>
    <property type="match status" value="1"/>
</dbReference>
<keyword evidence="11" id="KW-1185">Reference proteome</keyword>
<evidence type="ECO:0000313" key="10">
    <source>
        <dbReference type="EMBL" id="CAG9766671.1"/>
    </source>
</evidence>
<keyword evidence="8" id="KW-0966">Cell projection</keyword>
<dbReference type="OrthoDB" id="6770532at2759"/>
<dbReference type="FunFam" id="1.20.140.100:FF:000004">
    <property type="entry name" value="Dynein axonemal heavy chain 6"/>
    <property type="match status" value="1"/>
</dbReference>
<dbReference type="PANTHER" id="PTHR45703">
    <property type="entry name" value="DYNEIN HEAVY CHAIN"/>
    <property type="match status" value="1"/>
</dbReference>
<comment type="subcellular location">
    <subcellularLocation>
        <location evidence="2">Cell projection</location>
    </subcellularLocation>
    <subcellularLocation>
        <location evidence="1">Cytoplasm</location>
        <location evidence="1">Cytoskeleton</location>
    </subcellularLocation>
</comment>
<dbReference type="AlphaFoldDB" id="A0A9N9MQQ1"/>
<keyword evidence="6" id="KW-0175">Coiled coil</keyword>
<reference evidence="10" key="1">
    <citation type="submission" date="2022-01" db="EMBL/GenBank/DDBJ databases">
        <authorList>
            <person name="King R."/>
        </authorList>
    </citation>
    <scope>NUCLEOTIDE SEQUENCE</scope>
</reference>
<proteinExistence type="predicted"/>